<dbReference type="EMBL" id="LAZR01003521">
    <property type="protein sequence ID" value="KKN17426.1"/>
    <property type="molecule type" value="Genomic_DNA"/>
</dbReference>
<name>A0A0F9QWB5_9ZZZZ</name>
<organism evidence="1">
    <name type="scientific">marine sediment metagenome</name>
    <dbReference type="NCBI Taxonomy" id="412755"/>
    <lineage>
        <taxon>unclassified sequences</taxon>
        <taxon>metagenomes</taxon>
        <taxon>ecological metagenomes</taxon>
    </lineage>
</organism>
<gene>
    <name evidence="1" type="ORF">LCGC14_0965960</name>
</gene>
<reference evidence="1" key="1">
    <citation type="journal article" date="2015" name="Nature">
        <title>Complex archaea that bridge the gap between prokaryotes and eukaryotes.</title>
        <authorList>
            <person name="Spang A."/>
            <person name="Saw J.H."/>
            <person name="Jorgensen S.L."/>
            <person name="Zaremba-Niedzwiedzka K."/>
            <person name="Martijn J."/>
            <person name="Lind A.E."/>
            <person name="van Eijk R."/>
            <person name="Schleper C."/>
            <person name="Guy L."/>
            <person name="Ettema T.J."/>
        </authorList>
    </citation>
    <scope>NUCLEOTIDE SEQUENCE</scope>
</reference>
<comment type="caution">
    <text evidence="1">The sequence shown here is derived from an EMBL/GenBank/DDBJ whole genome shotgun (WGS) entry which is preliminary data.</text>
</comment>
<dbReference type="AlphaFoldDB" id="A0A0F9QWB5"/>
<accession>A0A0F9QWB5</accession>
<evidence type="ECO:0000313" key="1">
    <source>
        <dbReference type="EMBL" id="KKN17426.1"/>
    </source>
</evidence>
<sequence length="108" mass="12297">MLDLDNPEVTLPSYVFKAKGKEYTYDLLTLGYRLRSLEKIEDPEKILAVVVKEFGLEELKLSAFEACLILDDFRKFAEEEADEPLKKVFGRSLFSPTTTDSPQAKSES</sequence>
<protein>
    <submittedName>
        <fullName evidence="1">Uncharacterized protein</fullName>
    </submittedName>
</protein>
<proteinExistence type="predicted"/>